<accession>A0ABD6EGI9</accession>
<dbReference type="Pfam" id="PF00018">
    <property type="entry name" value="SH3_1"/>
    <property type="match status" value="1"/>
</dbReference>
<feature type="compositionally biased region" description="Basic and acidic residues" evidence="3">
    <location>
        <begin position="261"/>
        <end position="274"/>
    </location>
</feature>
<gene>
    <name evidence="5" type="ORF">AB6A40_002376</name>
</gene>
<dbReference type="EMBL" id="JBGFUD010001049">
    <property type="protein sequence ID" value="MFH4975667.1"/>
    <property type="molecule type" value="Genomic_DNA"/>
</dbReference>
<name>A0ABD6EGI9_9BILA</name>
<keyword evidence="1 2" id="KW-0728">SH3 domain</keyword>
<protein>
    <recommendedName>
        <fullName evidence="4">SH3 domain-containing protein</fullName>
    </recommendedName>
</protein>
<feature type="region of interest" description="Disordered" evidence="3">
    <location>
        <begin position="261"/>
        <end position="339"/>
    </location>
</feature>
<feature type="region of interest" description="Disordered" evidence="3">
    <location>
        <begin position="225"/>
        <end position="245"/>
    </location>
</feature>
<dbReference type="AlphaFoldDB" id="A0ABD6EGI9"/>
<evidence type="ECO:0000313" key="6">
    <source>
        <dbReference type="Proteomes" id="UP001608902"/>
    </source>
</evidence>
<dbReference type="Proteomes" id="UP001608902">
    <property type="component" value="Unassembled WGS sequence"/>
</dbReference>
<sequence>MKLCVKKRKLTEQVQRYEKEYLEQTIAAENQRRTTDGALRKSVERLEIVEKQRLAHCQTALGRFQRKIAQLGPNIHLMFERHMNTLNGAVNADPLVHIASLTPTVSANHRVVLCDFHAENFGEVISVERRRDALERASSMIDDELPQINGSPHSPNDYSQNPSDFSMAEFIEYLSFKIKEAIRTIDGTQNRIPNRLAVYQQKTKDKFGLPETVLNIPLVTIPTSQIPKQPNSPSALQCVPTSSSTDDCDYEPIYAYDTRVDAASRERRSGEKMELSSCGTRSHETTTNSAATTPDSNGYLPVASNSTGVTQNNSSHSNNNCSNSNQSSSPHRESFDEDSGMKQIRRVLYDFMSNSEDELSVRAGDCVIVERQLNKDWLLGYVISDLTKSSSVSKIGRFPASYVA</sequence>
<evidence type="ECO:0000256" key="2">
    <source>
        <dbReference type="PROSITE-ProRule" id="PRU00192"/>
    </source>
</evidence>
<dbReference type="InterPro" id="IPR001452">
    <property type="entry name" value="SH3_domain"/>
</dbReference>
<organism evidence="5 6">
    <name type="scientific">Gnathostoma spinigerum</name>
    <dbReference type="NCBI Taxonomy" id="75299"/>
    <lineage>
        <taxon>Eukaryota</taxon>
        <taxon>Metazoa</taxon>
        <taxon>Ecdysozoa</taxon>
        <taxon>Nematoda</taxon>
        <taxon>Chromadorea</taxon>
        <taxon>Rhabditida</taxon>
        <taxon>Spirurina</taxon>
        <taxon>Gnathostomatomorpha</taxon>
        <taxon>Gnathostomatoidea</taxon>
        <taxon>Gnathostomatidae</taxon>
        <taxon>Gnathostoma</taxon>
    </lineage>
</organism>
<evidence type="ECO:0000256" key="1">
    <source>
        <dbReference type="ARBA" id="ARBA00022443"/>
    </source>
</evidence>
<dbReference type="CDD" id="cd00174">
    <property type="entry name" value="SH3"/>
    <property type="match status" value="1"/>
</dbReference>
<feature type="compositionally biased region" description="Polar residues" evidence="3">
    <location>
        <begin position="277"/>
        <end position="296"/>
    </location>
</feature>
<dbReference type="Gene3D" id="2.30.30.40">
    <property type="entry name" value="SH3 Domains"/>
    <property type="match status" value="1"/>
</dbReference>
<keyword evidence="6" id="KW-1185">Reference proteome</keyword>
<evidence type="ECO:0000259" key="4">
    <source>
        <dbReference type="PROSITE" id="PS50002"/>
    </source>
</evidence>
<dbReference type="InterPro" id="IPR036028">
    <property type="entry name" value="SH3-like_dom_sf"/>
</dbReference>
<reference evidence="5 6" key="1">
    <citation type="submission" date="2024-08" db="EMBL/GenBank/DDBJ databases">
        <title>Gnathostoma spinigerum genome.</title>
        <authorList>
            <person name="Gonzalez-Bertolin B."/>
            <person name="Monzon S."/>
            <person name="Zaballos A."/>
            <person name="Jimenez P."/>
            <person name="Dekumyoy P."/>
            <person name="Varona S."/>
            <person name="Cuesta I."/>
            <person name="Sumanam S."/>
            <person name="Adisakwattana P."/>
            <person name="Gasser R.B."/>
            <person name="Hernandez-Gonzalez A."/>
            <person name="Young N.D."/>
            <person name="Perteguer M.J."/>
        </authorList>
    </citation>
    <scope>NUCLEOTIDE SEQUENCE [LARGE SCALE GENOMIC DNA]</scope>
    <source>
        <strain evidence="5">AL3</strain>
        <tissue evidence="5">Liver</tissue>
    </source>
</reference>
<proteinExistence type="predicted"/>
<dbReference type="PROSITE" id="PS50002">
    <property type="entry name" value="SH3"/>
    <property type="match status" value="1"/>
</dbReference>
<feature type="domain" description="SH3" evidence="4">
    <location>
        <begin position="340"/>
        <end position="404"/>
    </location>
</feature>
<comment type="caution">
    <text evidence="5">The sequence shown here is derived from an EMBL/GenBank/DDBJ whole genome shotgun (WGS) entry which is preliminary data.</text>
</comment>
<dbReference type="SMART" id="SM00326">
    <property type="entry name" value="SH3"/>
    <property type="match status" value="1"/>
</dbReference>
<evidence type="ECO:0000313" key="5">
    <source>
        <dbReference type="EMBL" id="MFH4975667.1"/>
    </source>
</evidence>
<evidence type="ECO:0000256" key="3">
    <source>
        <dbReference type="SAM" id="MobiDB-lite"/>
    </source>
</evidence>
<dbReference type="SUPFAM" id="SSF50044">
    <property type="entry name" value="SH3-domain"/>
    <property type="match status" value="1"/>
</dbReference>
<feature type="compositionally biased region" description="Low complexity" evidence="3">
    <location>
        <begin position="312"/>
        <end position="329"/>
    </location>
</feature>